<accession>A0A433Q1J9</accession>
<gene>
    <name evidence="11" type="ORF">BC938DRAFT_474878</name>
</gene>
<dbReference type="AlphaFoldDB" id="A0A433Q1J9"/>
<feature type="region of interest" description="Disordered" evidence="9">
    <location>
        <begin position="570"/>
        <end position="641"/>
    </location>
</feature>
<protein>
    <recommendedName>
        <fullName evidence="1">non-specific serine/threonine protein kinase</fullName>
        <ecNumber evidence="1">2.7.11.1</ecNumber>
    </recommendedName>
</protein>
<dbReference type="GO" id="GO:0005737">
    <property type="term" value="C:cytoplasm"/>
    <property type="evidence" value="ECO:0007669"/>
    <property type="project" value="TreeGrafter"/>
</dbReference>
<evidence type="ECO:0000256" key="4">
    <source>
        <dbReference type="ARBA" id="ARBA00022741"/>
    </source>
</evidence>
<keyword evidence="5" id="KW-0418">Kinase</keyword>
<dbReference type="Pfam" id="PF00069">
    <property type="entry name" value="Pkinase"/>
    <property type="match status" value="1"/>
</dbReference>
<keyword evidence="12" id="KW-1185">Reference proteome</keyword>
<dbReference type="Gene3D" id="1.10.510.10">
    <property type="entry name" value="Transferase(Phosphotransferase) domain 1"/>
    <property type="match status" value="1"/>
</dbReference>
<comment type="caution">
    <text evidence="11">The sequence shown here is derived from an EMBL/GenBank/DDBJ whole genome shotgun (WGS) entry which is preliminary data.</text>
</comment>
<dbReference type="GO" id="GO:0005634">
    <property type="term" value="C:nucleus"/>
    <property type="evidence" value="ECO:0007669"/>
    <property type="project" value="TreeGrafter"/>
</dbReference>
<dbReference type="GO" id="GO:0005524">
    <property type="term" value="F:ATP binding"/>
    <property type="evidence" value="ECO:0007669"/>
    <property type="project" value="UniProtKB-KW"/>
</dbReference>
<proteinExistence type="predicted"/>
<feature type="compositionally biased region" description="Low complexity" evidence="9">
    <location>
        <begin position="537"/>
        <end position="546"/>
    </location>
</feature>
<feature type="region of interest" description="Disordered" evidence="9">
    <location>
        <begin position="718"/>
        <end position="763"/>
    </location>
</feature>
<comment type="catalytic activity">
    <reaction evidence="7">
        <text>L-threonyl-[protein] + ATP = O-phospho-L-threonyl-[protein] + ADP + H(+)</text>
        <dbReference type="Rhea" id="RHEA:46608"/>
        <dbReference type="Rhea" id="RHEA-COMP:11060"/>
        <dbReference type="Rhea" id="RHEA-COMP:11605"/>
        <dbReference type="ChEBI" id="CHEBI:15378"/>
        <dbReference type="ChEBI" id="CHEBI:30013"/>
        <dbReference type="ChEBI" id="CHEBI:30616"/>
        <dbReference type="ChEBI" id="CHEBI:61977"/>
        <dbReference type="ChEBI" id="CHEBI:456216"/>
        <dbReference type="EC" id="2.7.11.1"/>
    </reaction>
</comment>
<evidence type="ECO:0000256" key="2">
    <source>
        <dbReference type="ARBA" id="ARBA00022527"/>
    </source>
</evidence>
<feature type="region of interest" description="Disordered" evidence="9">
    <location>
        <begin position="282"/>
        <end position="316"/>
    </location>
</feature>
<evidence type="ECO:0000256" key="3">
    <source>
        <dbReference type="ARBA" id="ARBA00022679"/>
    </source>
</evidence>
<evidence type="ECO:0000256" key="1">
    <source>
        <dbReference type="ARBA" id="ARBA00012513"/>
    </source>
</evidence>
<dbReference type="InterPro" id="IPR011009">
    <property type="entry name" value="Kinase-like_dom_sf"/>
</dbReference>
<dbReference type="SUPFAM" id="SSF56112">
    <property type="entry name" value="Protein kinase-like (PK-like)"/>
    <property type="match status" value="1"/>
</dbReference>
<evidence type="ECO:0000256" key="9">
    <source>
        <dbReference type="SAM" id="MobiDB-lite"/>
    </source>
</evidence>
<dbReference type="EC" id="2.7.11.1" evidence="1"/>
<name>A0A433Q1J9_9FUNG</name>
<evidence type="ECO:0000313" key="12">
    <source>
        <dbReference type="Proteomes" id="UP000274822"/>
    </source>
</evidence>
<evidence type="ECO:0000256" key="6">
    <source>
        <dbReference type="ARBA" id="ARBA00022840"/>
    </source>
</evidence>
<evidence type="ECO:0000256" key="8">
    <source>
        <dbReference type="ARBA" id="ARBA00048679"/>
    </source>
</evidence>
<evidence type="ECO:0000256" key="5">
    <source>
        <dbReference type="ARBA" id="ARBA00022777"/>
    </source>
</evidence>
<dbReference type="PROSITE" id="PS50011">
    <property type="entry name" value="PROTEIN_KINASE_DOM"/>
    <property type="match status" value="1"/>
</dbReference>
<feature type="domain" description="Protein kinase" evidence="10">
    <location>
        <begin position="1"/>
        <end position="309"/>
    </location>
</feature>
<feature type="region of interest" description="Disordered" evidence="9">
    <location>
        <begin position="505"/>
        <end position="546"/>
    </location>
</feature>
<evidence type="ECO:0000259" key="10">
    <source>
        <dbReference type="PROSITE" id="PS50011"/>
    </source>
</evidence>
<dbReference type="Proteomes" id="UP000274822">
    <property type="component" value="Unassembled WGS sequence"/>
</dbReference>
<dbReference type="PANTHER" id="PTHR24343:SF449">
    <property type="entry name" value="SERINE_THREONINE PROTEIN KINASE"/>
    <property type="match status" value="1"/>
</dbReference>
<keyword evidence="2" id="KW-0723">Serine/threonine-protein kinase</keyword>
<sequence>MTIHRSLPKHARIVQFLNSFETADWLFLLLEYIEGTDLYWWITQKSDQYDHTGRKLTERERLEVVRGVFKQCLEAVSVVHESGVSHRDLKPEVRALLNFLVTKDHQIKLSDFGLSTKERYSTDFDCGSKPYMSYECRNPITPTYNPIPADIWSLGIIFLNLIWHRSPWSDPDPHSCTAFAAFQADKVGFLISRFEGMPEPVAKFLAHRVFCPVEDGRVKIKEWKKWCDKLVELMDAEDGVANDHANVVVSRTGTENKDHVTQPPTKRRTLGFSPLALTMSALKSSKSRESATSPKARKSLFPIISPPVTPPSTSLDARLRKQNPVDTVGTESAGSLFDTGKASWSEAFDFDMSDEMDFSQPIVFGDGVSVHVRSNSSDGKAAKRVSVTSAGDEDGVRSDNDSGFDEIEESVKNLGVVAPPPVVNDVPVPAPSISVPIPEPKVDEPVPSLPPPRVASSRPASPVQIVAESSLPKLPPPQVTKPTSGILKYIPPKIARPIIASRYDKFHPSSTHLPPPSPAIPIPTGRPDRHNAQTAPSFEDSSSSMASSFGGHGINVGGYAYNRRPFAPPPPAWRADKSGTYNSFGKKRGAREYGGEKRGARNSAAYANNDRGRSSGRSGEWNPWAGDTAAGSSPQYRGRKSGEYQRPLSFTYHGNGMPAQQMQRAEYFVPVRQENNNNRNGKSKLRKRSSTVTSSVSVFGMDSVSVFNNPMPGMTTYQSLKDRTNASNGGSSGASSNASASTMVAPAASPPKQASSSWRAGKHSNATSLSLHVIPPTPTEEPVSDPIATAYALRSKKSSPMLNVRRGSGQAPPPQVRAKVDASHTEMQEKDVVFGEGYDDDEVTLNGGEGVVPGKAVRWEEEVESRDANLKVMGKSTMVEFTRLLKGIVGYNRGVKVGGEGKDVVKV</sequence>
<keyword evidence="6" id="KW-0067">ATP-binding</keyword>
<evidence type="ECO:0000313" key="11">
    <source>
        <dbReference type="EMBL" id="RUS23612.1"/>
    </source>
</evidence>
<feature type="region of interest" description="Disordered" evidence="9">
    <location>
        <begin position="373"/>
        <end position="403"/>
    </location>
</feature>
<dbReference type="PANTHER" id="PTHR24343">
    <property type="entry name" value="SERINE/THREONINE KINASE"/>
    <property type="match status" value="1"/>
</dbReference>
<organism evidence="11 12">
    <name type="scientific">Jimgerdemannia flammicorona</name>
    <dbReference type="NCBI Taxonomy" id="994334"/>
    <lineage>
        <taxon>Eukaryota</taxon>
        <taxon>Fungi</taxon>
        <taxon>Fungi incertae sedis</taxon>
        <taxon>Mucoromycota</taxon>
        <taxon>Mucoromycotina</taxon>
        <taxon>Endogonomycetes</taxon>
        <taxon>Endogonales</taxon>
        <taxon>Endogonaceae</taxon>
        <taxon>Jimgerdemannia</taxon>
    </lineage>
</organism>
<feature type="compositionally biased region" description="Low complexity" evidence="9">
    <location>
        <begin position="725"/>
        <end position="757"/>
    </location>
</feature>
<feature type="region of interest" description="Disordered" evidence="9">
    <location>
        <begin position="436"/>
        <end position="461"/>
    </location>
</feature>
<dbReference type="EMBL" id="RBNJ01019185">
    <property type="protein sequence ID" value="RUS23612.1"/>
    <property type="molecule type" value="Genomic_DNA"/>
</dbReference>
<dbReference type="GO" id="GO:0004674">
    <property type="term" value="F:protein serine/threonine kinase activity"/>
    <property type="evidence" value="ECO:0007669"/>
    <property type="project" value="UniProtKB-KW"/>
</dbReference>
<dbReference type="InterPro" id="IPR000719">
    <property type="entry name" value="Prot_kinase_dom"/>
</dbReference>
<dbReference type="SMART" id="SM00220">
    <property type="entry name" value="S_TKc"/>
    <property type="match status" value="1"/>
</dbReference>
<feature type="compositionally biased region" description="Basic and acidic residues" evidence="9">
    <location>
        <begin position="590"/>
        <end position="599"/>
    </location>
</feature>
<keyword evidence="4" id="KW-0547">Nucleotide-binding</keyword>
<feature type="region of interest" description="Disordered" evidence="9">
    <location>
        <begin position="673"/>
        <end position="695"/>
    </location>
</feature>
<reference evidence="11 12" key="1">
    <citation type="journal article" date="2018" name="New Phytol.">
        <title>Phylogenomics of Endogonaceae and evolution of mycorrhizas within Mucoromycota.</title>
        <authorList>
            <person name="Chang Y."/>
            <person name="Desiro A."/>
            <person name="Na H."/>
            <person name="Sandor L."/>
            <person name="Lipzen A."/>
            <person name="Clum A."/>
            <person name="Barry K."/>
            <person name="Grigoriev I.V."/>
            <person name="Martin F.M."/>
            <person name="Stajich J.E."/>
            <person name="Smith M.E."/>
            <person name="Bonito G."/>
            <person name="Spatafora J.W."/>
        </authorList>
    </citation>
    <scope>NUCLEOTIDE SEQUENCE [LARGE SCALE GENOMIC DNA]</scope>
    <source>
        <strain evidence="11 12">AD002</strain>
    </source>
</reference>
<evidence type="ECO:0000256" key="7">
    <source>
        <dbReference type="ARBA" id="ARBA00047899"/>
    </source>
</evidence>
<keyword evidence="3" id="KW-0808">Transferase</keyword>
<feature type="region of interest" description="Disordered" evidence="9">
    <location>
        <begin position="803"/>
        <end position="824"/>
    </location>
</feature>
<comment type="catalytic activity">
    <reaction evidence="8">
        <text>L-seryl-[protein] + ATP = O-phospho-L-seryl-[protein] + ADP + H(+)</text>
        <dbReference type="Rhea" id="RHEA:17989"/>
        <dbReference type="Rhea" id="RHEA-COMP:9863"/>
        <dbReference type="Rhea" id="RHEA-COMP:11604"/>
        <dbReference type="ChEBI" id="CHEBI:15378"/>
        <dbReference type="ChEBI" id="CHEBI:29999"/>
        <dbReference type="ChEBI" id="CHEBI:30616"/>
        <dbReference type="ChEBI" id="CHEBI:83421"/>
        <dbReference type="ChEBI" id="CHEBI:456216"/>
        <dbReference type="EC" id="2.7.11.1"/>
    </reaction>
</comment>